<evidence type="ECO:0000313" key="1">
    <source>
        <dbReference type="EMBL" id="SMC42154.1"/>
    </source>
</evidence>
<dbReference type="AlphaFoldDB" id="A0A1W1Z188"/>
<protein>
    <recommendedName>
        <fullName evidence="3">Lipoprotein</fullName>
    </recommendedName>
</protein>
<accession>A0A1W1Z188</accession>
<keyword evidence="2" id="KW-1185">Reference proteome</keyword>
<gene>
    <name evidence="1" type="ORF">SAMN06296427_10295</name>
</gene>
<dbReference type="Proteomes" id="UP000192393">
    <property type="component" value="Unassembled WGS sequence"/>
</dbReference>
<proteinExistence type="predicted"/>
<sequence>MKKLFYLFSIAILLVSCQITERVYIQENGGVKYETEMNFTEMMGMMFSQESKDSLRLIGQFPIDSVMTFSDLEKMDPKLNPDKTGDAEREFLNVMDKMKVRMVMNDNEGKISFGVEEKDVKSFNSYMKEIKTAGEKLAKEDKAAADNLAQSGMLNFMEFKYDGKSFQRIASSETSKMLGEMNDSTAESTRQMMGMFQYKIEYHFPKKIKKSNIENATYSLDGKTMTVDVPMIELMEDPEKYNFKIEFE</sequence>
<evidence type="ECO:0008006" key="3">
    <source>
        <dbReference type="Google" id="ProtNLM"/>
    </source>
</evidence>
<dbReference type="EMBL" id="FWXS01000002">
    <property type="protein sequence ID" value="SMC42154.1"/>
    <property type="molecule type" value="Genomic_DNA"/>
</dbReference>
<name>A0A1W1Z188_9FLAO</name>
<dbReference type="RefSeq" id="WP_084016165.1">
    <property type="nucleotide sequence ID" value="NZ_FWXS01000002.1"/>
</dbReference>
<evidence type="ECO:0000313" key="2">
    <source>
        <dbReference type="Proteomes" id="UP000192393"/>
    </source>
</evidence>
<organism evidence="1 2">
    <name type="scientific">Moheibacter sediminis</name>
    <dbReference type="NCBI Taxonomy" id="1434700"/>
    <lineage>
        <taxon>Bacteria</taxon>
        <taxon>Pseudomonadati</taxon>
        <taxon>Bacteroidota</taxon>
        <taxon>Flavobacteriia</taxon>
        <taxon>Flavobacteriales</taxon>
        <taxon>Weeksellaceae</taxon>
        <taxon>Moheibacter</taxon>
    </lineage>
</organism>
<dbReference type="OrthoDB" id="978531at2"/>
<reference evidence="1 2" key="1">
    <citation type="submission" date="2017-04" db="EMBL/GenBank/DDBJ databases">
        <authorList>
            <person name="Afonso C.L."/>
            <person name="Miller P.J."/>
            <person name="Scott M.A."/>
            <person name="Spackman E."/>
            <person name="Goraichik I."/>
            <person name="Dimitrov K.M."/>
            <person name="Suarez D.L."/>
            <person name="Swayne D.E."/>
        </authorList>
    </citation>
    <scope>NUCLEOTIDE SEQUENCE [LARGE SCALE GENOMIC DNA]</scope>
    <source>
        <strain evidence="1 2">CGMCC 1.12708</strain>
    </source>
</reference>
<dbReference type="STRING" id="1434700.SAMN06296427_10295"/>
<dbReference type="PROSITE" id="PS51257">
    <property type="entry name" value="PROKAR_LIPOPROTEIN"/>
    <property type="match status" value="1"/>
</dbReference>